<dbReference type="GO" id="GO:0005829">
    <property type="term" value="C:cytosol"/>
    <property type="evidence" value="ECO:0007669"/>
    <property type="project" value="TreeGrafter"/>
</dbReference>
<dbReference type="InterPro" id="IPR029063">
    <property type="entry name" value="SAM-dependent_MTases_sf"/>
</dbReference>
<protein>
    <submittedName>
        <fullName evidence="2">Uncharacterized protein</fullName>
    </submittedName>
</protein>
<proteinExistence type="predicted"/>
<feature type="compositionally biased region" description="Low complexity" evidence="1">
    <location>
        <begin position="44"/>
        <end position="62"/>
    </location>
</feature>
<accession>A0A8H7C907</accession>
<gene>
    <name evidence="2" type="ORF">Agabi119p4_6643</name>
</gene>
<dbReference type="Gene3D" id="3.40.50.150">
    <property type="entry name" value="Vaccinia Virus protein VP39"/>
    <property type="match status" value="1"/>
</dbReference>
<sequence length="371" mass="41862">MDNFPSPLPPFIINSVRIPAGAEIVTDPDEEVFLLYSELQRTKSNSTSTDGISSSRSTTTTTALDQPQYRGLGHVDSRRNVLSVVIELKGGEEEKDVPQLPASEIERHYKSAKRARTREKKKKKIRYIEDKTIEIDLVQDVTGLRSRKGDTGSVLWHASVDFARFVLQQAHSRSPECIFNLEMLKHQHILELGAGTGILSILFSPLCHQYTVTDIEELVPLIQKNVELNVPKGSGLSSNIQVLPLDWVALKNTPPARRHLLLPFSLQEKVAEEQTATPVDILLVVDCIYHPSLLPPLIETINYLTRPNKKTIVMVVVELRSDQVVREFLELWIDSGNQSSMKWKIYRCPLGIIAGPYVVWIGWKEESNNNL</sequence>
<dbReference type="PANTHER" id="PTHR14614:SF109">
    <property type="entry name" value="RIBOSOMAL LYSINE N-METHYLTRANSFERASE 5"/>
    <property type="match status" value="1"/>
</dbReference>
<dbReference type="EMBL" id="JABXXO010000009">
    <property type="protein sequence ID" value="KAF7770669.1"/>
    <property type="molecule type" value="Genomic_DNA"/>
</dbReference>
<dbReference type="GO" id="GO:0008757">
    <property type="term" value="F:S-adenosylmethionine-dependent methyltransferase activity"/>
    <property type="evidence" value="ECO:0007669"/>
    <property type="project" value="UniProtKB-ARBA"/>
</dbReference>
<dbReference type="GO" id="GO:0032991">
    <property type="term" value="C:protein-containing complex"/>
    <property type="evidence" value="ECO:0007669"/>
    <property type="project" value="TreeGrafter"/>
</dbReference>
<comment type="caution">
    <text evidence="2">The sequence shown here is derived from an EMBL/GenBank/DDBJ whole genome shotgun (WGS) entry which is preliminary data.</text>
</comment>
<dbReference type="InterPro" id="IPR019410">
    <property type="entry name" value="Methyltransf_16"/>
</dbReference>
<evidence type="ECO:0000256" key="1">
    <source>
        <dbReference type="SAM" id="MobiDB-lite"/>
    </source>
</evidence>
<dbReference type="SUPFAM" id="SSF53335">
    <property type="entry name" value="S-adenosyl-L-methionine-dependent methyltransferases"/>
    <property type="match status" value="1"/>
</dbReference>
<name>A0A8H7C907_AGABI</name>
<feature type="region of interest" description="Disordered" evidence="1">
    <location>
        <begin position="44"/>
        <end position="64"/>
    </location>
</feature>
<dbReference type="PANTHER" id="PTHR14614">
    <property type="entry name" value="HEPATOCELLULAR CARCINOMA-ASSOCIATED ANTIGEN"/>
    <property type="match status" value="1"/>
</dbReference>
<dbReference type="Pfam" id="PF10294">
    <property type="entry name" value="Methyltransf_16"/>
    <property type="match status" value="1"/>
</dbReference>
<reference evidence="2 3" key="1">
    <citation type="journal article" name="Sci. Rep.">
        <title>Telomere-to-telomere assembled and centromere annotated genomes of the two main subspecies of the button mushroom Agaricus bisporus reveal especially polymorphic chromosome ends.</title>
        <authorList>
            <person name="Sonnenberg A.S.M."/>
            <person name="Sedaghat-Telgerd N."/>
            <person name="Lavrijssen B."/>
            <person name="Ohm R.A."/>
            <person name="Hendrickx P.M."/>
            <person name="Scholtmeijer K."/>
            <person name="Baars J.J.P."/>
            <person name="van Peer A."/>
        </authorList>
    </citation>
    <scope>NUCLEOTIDE SEQUENCE [LARGE SCALE GENOMIC DNA]</scope>
    <source>
        <strain evidence="2 3">H119_p4</strain>
    </source>
</reference>
<evidence type="ECO:0000313" key="3">
    <source>
        <dbReference type="Proteomes" id="UP000629468"/>
    </source>
</evidence>
<evidence type="ECO:0000313" key="2">
    <source>
        <dbReference type="EMBL" id="KAF7770669.1"/>
    </source>
</evidence>
<dbReference type="AlphaFoldDB" id="A0A8H7C907"/>
<dbReference type="Proteomes" id="UP000629468">
    <property type="component" value="Unassembled WGS sequence"/>
</dbReference>
<organism evidence="2 3">
    <name type="scientific">Agaricus bisporus var. burnettii</name>
    <dbReference type="NCBI Taxonomy" id="192524"/>
    <lineage>
        <taxon>Eukaryota</taxon>
        <taxon>Fungi</taxon>
        <taxon>Dikarya</taxon>
        <taxon>Basidiomycota</taxon>
        <taxon>Agaricomycotina</taxon>
        <taxon>Agaricomycetes</taxon>
        <taxon>Agaricomycetidae</taxon>
        <taxon>Agaricales</taxon>
        <taxon>Agaricineae</taxon>
        <taxon>Agaricaceae</taxon>
        <taxon>Agaricus</taxon>
    </lineage>
</organism>